<evidence type="ECO:0000313" key="1">
    <source>
        <dbReference type="EMBL" id="QIE59920.1"/>
    </source>
</evidence>
<dbReference type="AlphaFoldDB" id="A0A6G6GN52"/>
<dbReference type="SUPFAM" id="SSF51197">
    <property type="entry name" value="Clavaminate synthase-like"/>
    <property type="match status" value="1"/>
</dbReference>
<reference evidence="1 2" key="1">
    <citation type="submission" date="2020-02" db="EMBL/GenBank/DDBJ databases">
        <title>Complete genome sequence of Flavobacteriaceae bacterium.</title>
        <authorList>
            <person name="Kim S.-J."/>
            <person name="Kim Y.-S."/>
            <person name="Kim K.-H."/>
        </authorList>
    </citation>
    <scope>NUCLEOTIDE SEQUENCE [LARGE SCALE GENOMIC DNA]</scope>
    <source>
        <strain evidence="1 2">RR4-40</strain>
    </source>
</reference>
<organism evidence="1 2">
    <name type="scientific">Rasiella rasia</name>
    <dbReference type="NCBI Taxonomy" id="2744027"/>
    <lineage>
        <taxon>Bacteria</taxon>
        <taxon>Pseudomonadati</taxon>
        <taxon>Bacteroidota</taxon>
        <taxon>Flavobacteriia</taxon>
        <taxon>Flavobacteriales</taxon>
        <taxon>Flavobacteriaceae</taxon>
        <taxon>Rasiella</taxon>
    </lineage>
</organism>
<gene>
    <name evidence="1" type="ORF">G5B37_10190</name>
</gene>
<proteinExistence type="predicted"/>
<dbReference type="EMBL" id="CP049057">
    <property type="protein sequence ID" value="QIE59920.1"/>
    <property type="molecule type" value="Genomic_DNA"/>
</dbReference>
<accession>A0A6G6GN52</accession>
<dbReference type="KEGG" id="mgel:G5B37_10190"/>
<sequence>MTLIEKVQRRIRNFGPYHNYLKRKFYKPDEEFKNIDLSPTAKKWYDDLSENGIIKIEDTFEWVSDIFKESYFQQKENKYFLKDLVDDRSQKTGRVFAQAVSLEDPKLRDWYYNEDLFAMLAKMYQRQPYYRNQPMVQTYAVSDENENDIAGKWHIDGGLNQITFMLLVNDIDTSGTHMQYALKSTHDDNKELDRWNIQDHDIENKFEIMHCIGKAGTLYVFQGGLGYHRAVYKPSSTRSVYHANFTTGHDVKNYHLEQKSVIENGKKEPFFMKDIAKKII</sequence>
<dbReference type="Proteomes" id="UP000505306">
    <property type="component" value="Chromosome"/>
</dbReference>
<name>A0A6G6GN52_9FLAO</name>
<evidence type="ECO:0008006" key="3">
    <source>
        <dbReference type="Google" id="ProtNLM"/>
    </source>
</evidence>
<evidence type="ECO:0000313" key="2">
    <source>
        <dbReference type="Proteomes" id="UP000505306"/>
    </source>
</evidence>
<protein>
    <recommendedName>
        <fullName evidence="3">Phytanoyl-CoA dioxygenase</fullName>
    </recommendedName>
</protein>
<dbReference type="RefSeq" id="WP_164679932.1">
    <property type="nucleotide sequence ID" value="NZ_CP049057.1"/>
</dbReference>
<keyword evidence="2" id="KW-1185">Reference proteome</keyword>